<dbReference type="SUPFAM" id="SSF55073">
    <property type="entry name" value="Nucleotide cyclase"/>
    <property type="match status" value="1"/>
</dbReference>
<dbReference type="InterPro" id="IPR052155">
    <property type="entry name" value="Biofilm_reg_signaling"/>
</dbReference>
<keyword evidence="4" id="KW-1185">Reference proteome</keyword>
<dbReference type="Gene3D" id="3.40.190.10">
    <property type="entry name" value="Periplasmic binding protein-like II"/>
    <property type="match status" value="2"/>
</dbReference>
<dbReference type="GO" id="GO:0006355">
    <property type="term" value="P:regulation of DNA-templated transcription"/>
    <property type="evidence" value="ECO:0007669"/>
    <property type="project" value="InterPro"/>
</dbReference>
<dbReference type="Gene3D" id="3.30.450.20">
    <property type="entry name" value="PAS domain"/>
    <property type="match status" value="1"/>
</dbReference>
<evidence type="ECO:0000313" key="3">
    <source>
        <dbReference type="EMBL" id="SJZ54942.1"/>
    </source>
</evidence>
<dbReference type="InterPro" id="IPR000160">
    <property type="entry name" value="GGDEF_dom"/>
</dbReference>
<dbReference type="Pfam" id="PF00497">
    <property type="entry name" value="SBP_bac_3"/>
    <property type="match status" value="1"/>
</dbReference>
<dbReference type="InterPro" id="IPR001638">
    <property type="entry name" value="Solute-binding_3/MltF_N"/>
</dbReference>
<dbReference type="PANTHER" id="PTHR44757">
    <property type="entry name" value="DIGUANYLATE CYCLASE DGCP"/>
    <property type="match status" value="1"/>
</dbReference>
<evidence type="ECO:0000256" key="1">
    <source>
        <dbReference type="SAM" id="Phobius"/>
    </source>
</evidence>
<keyword evidence="1" id="KW-1133">Transmembrane helix</keyword>
<name>A0A1T4LJK8_VIBCI</name>
<dbReference type="SMART" id="SM00062">
    <property type="entry name" value="PBPb"/>
    <property type="match status" value="1"/>
</dbReference>
<reference evidence="4" key="1">
    <citation type="submission" date="2017-02" db="EMBL/GenBank/DDBJ databases">
        <authorList>
            <person name="Varghese N."/>
            <person name="Submissions S."/>
        </authorList>
    </citation>
    <scope>NUCLEOTIDE SEQUENCE [LARGE SCALE GENOMIC DNA]</scope>
    <source>
        <strain evidence="4">DSM 19608</strain>
    </source>
</reference>
<keyword evidence="1" id="KW-0812">Transmembrane</keyword>
<dbReference type="Gene3D" id="3.30.70.270">
    <property type="match status" value="1"/>
</dbReference>
<dbReference type="GeneID" id="70581997"/>
<sequence>MVFILSFTPITGAEPDWTQRPVLACIDPDWEPLEKITEDGHYVGIAADLLRLIFQRAQRDLLILPTKDWNESLEKSQSGECDILGLLNKTELRSQWLNFTRPYFIDPNVVITRNEHPYIEDLAQLNRHRVVLPTGTSIYEFIKRDHPEIDLIPVETEWEAFDLVDRGIADATLRSLTVAAYTIRNHGWFNLKIAGEIPDYKNLLRIGVRQEHTQPLEQLDAAIATLDIHDINSAINTHIPMLINYRYNWSLIVKITFISILVISLILIGVFFLYRSHKRLFQLKQTQEQLLRDKEIMEEQLRESEHFYRSLVDTAHEGISVIQNYRFVYANRHLTDMTGQTIEELKALPSFIELVTEPFQQQTLQYHQNRLKRESVAQRYQTQLQHTDGRHIDVEVSGIIVGWLGEPASLNFITDITERKRAEDKITYLANHDPLTGLANRRLLISKMENLIKRNIEFSIIFIDLNQFKPINDTWGHQVGDELLQAVAHRLVEKLGATDTFARIGGDEFVMLIEGSAVDQRLINIEQSFLFPFQLKENSIKISTSLGVAQYPHDGSTTAELIQYADKKMYQKKRSLLN</sequence>
<feature type="transmembrane region" description="Helical" evidence="1">
    <location>
        <begin position="251"/>
        <end position="274"/>
    </location>
</feature>
<accession>A0A1T4LJK8</accession>
<dbReference type="CDD" id="cd13708">
    <property type="entry name" value="PBP2_BvgS_like_1"/>
    <property type="match status" value="1"/>
</dbReference>
<dbReference type="RefSeq" id="WP_139364768.1">
    <property type="nucleotide sequence ID" value="NZ_FUXB01000003.1"/>
</dbReference>
<dbReference type="NCBIfam" id="TIGR00229">
    <property type="entry name" value="sensory_box"/>
    <property type="match status" value="1"/>
</dbReference>
<dbReference type="InterPro" id="IPR029787">
    <property type="entry name" value="Nucleotide_cyclase"/>
</dbReference>
<dbReference type="InterPro" id="IPR013767">
    <property type="entry name" value="PAS_fold"/>
</dbReference>
<feature type="domain" description="GGDEF" evidence="2">
    <location>
        <begin position="456"/>
        <end position="578"/>
    </location>
</feature>
<dbReference type="Pfam" id="PF00989">
    <property type="entry name" value="PAS"/>
    <property type="match status" value="1"/>
</dbReference>
<dbReference type="OrthoDB" id="5800589at2"/>
<dbReference type="STRING" id="1123491.SAMN02745782_00616"/>
<dbReference type="AlphaFoldDB" id="A0A1T4LJK8"/>
<dbReference type="SMART" id="SM00091">
    <property type="entry name" value="PAS"/>
    <property type="match status" value="1"/>
</dbReference>
<organism evidence="3 4">
    <name type="scientific">Vibrio cincinnatiensis DSM 19608</name>
    <dbReference type="NCBI Taxonomy" id="1123491"/>
    <lineage>
        <taxon>Bacteria</taxon>
        <taxon>Pseudomonadati</taxon>
        <taxon>Pseudomonadota</taxon>
        <taxon>Gammaproteobacteria</taxon>
        <taxon>Vibrionales</taxon>
        <taxon>Vibrionaceae</taxon>
        <taxon>Vibrio</taxon>
    </lineage>
</organism>
<dbReference type="SMART" id="SM00267">
    <property type="entry name" value="GGDEF"/>
    <property type="match status" value="1"/>
</dbReference>
<keyword evidence="1" id="KW-0472">Membrane</keyword>
<dbReference type="Pfam" id="PF00990">
    <property type="entry name" value="GGDEF"/>
    <property type="match status" value="1"/>
</dbReference>
<dbReference type="EMBL" id="FUXB01000003">
    <property type="protein sequence ID" value="SJZ54942.1"/>
    <property type="molecule type" value="Genomic_DNA"/>
</dbReference>
<dbReference type="PANTHER" id="PTHR44757:SF2">
    <property type="entry name" value="BIOFILM ARCHITECTURE MAINTENANCE PROTEIN MBAA"/>
    <property type="match status" value="1"/>
</dbReference>
<dbReference type="InterPro" id="IPR035965">
    <property type="entry name" value="PAS-like_dom_sf"/>
</dbReference>
<protein>
    <submittedName>
        <fullName evidence="3">PAS domain S-box-containing protein/diguanylate cyclase (GGDEF) domain-containing protein</fullName>
    </submittedName>
</protein>
<dbReference type="CDD" id="cd01949">
    <property type="entry name" value="GGDEF"/>
    <property type="match status" value="1"/>
</dbReference>
<gene>
    <name evidence="3" type="ORF">SAMN02745782_00616</name>
</gene>
<dbReference type="NCBIfam" id="TIGR00254">
    <property type="entry name" value="GGDEF"/>
    <property type="match status" value="1"/>
</dbReference>
<dbReference type="SUPFAM" id="SSF53850">
    <property type="entry name" value="Periplasmic binding protein-like II"/>
    <property type="match status" value="1"/>
</dbReference>
<evidence type="ECO:0000259" key="2">
    <source>
        <dbReference type="PROSITE" id="PS50887"/>
    </source>
</evidence>
<proteinExistence type="predicted"/>
<dbReference type="InterPro" id="IPR000014">
    <property type="entry name" value="PAS"/>
</dbReference>
<dbReference type="InterPro" id="IPR043128">
    <property type="entry name" value="Rev_trsase/Diguanyl_cyclase"/>
</dbReference>
<dbReference type="PROSITE" id="PS50887">
    <property type="entry name" value="GGDEF"/>
    <property type="match status" value="1"/>
</dbReference>
<dbReference type="Proteomes" id="UP000190834">
    <property type="component" value="Unassembled WGS sequence"/>
</dbReference>
<evidence type="ECO:0000313" key="4">
    <source>
        <dbReference type="Proteomes" id="UP000190834"/>
    </source>
</evidence>
<dbReference type="SUPFAM" id="SSF55785">
    <property type="entry name" value="PYP-like sensor domain (PAS domain)"/>
    <property type="match status" value="1"/>
</dbReference>